<protein>
    <submittedName>
        <fullName evidence="2">Uncharacterized protein</fullName>
    </submittedName>
</protein>
<dbReference type="AlphaFoldDB" id="A0A699ID90"/>
<evidence type="ECO:0000256" key="1">
    <source>
        <dbReference type="SAM" id="MobiDB-lite"/>
    </source>
</evidence>
<name>A0A699ID90_TANCI</name>
<sequence length="106" mass="12168">MSETNQSNPSTSGKLTEAILQQPYITPNHDSDTHKGGSSSKQNMHKPTSPITHGFHTEKEYQQLLHDEEVLRETLEEQARAEKEWEDRIKKEEAELVIHFGIWSAN</sequence>
<feature type="compositionally biased region" description="Polar residues" evidence="1">
    <location>
        <begin position="1"/>
        <end position="14"/>
    </location>
</feature>
<reference evidence="2" key="1">
    <citation type="journal article" date="2019" name="Sci. Rep.">
        <title>Draft genome of Tanacetum cinerariifolium, the natural source of mosquito coil.</title>
        <authorList>
            <person name="Yamashiro T."/>
            <person name="Shiraishi A."/>
            <person name="Satake H."/>
            <person name="Nakayama K."/>
        </authorList>
    </citation>
    <scope>NUCLEOTIDE SEQUENCE</scope>
</reference>
<gene>
    <name evidence="2" type="ORF">Tci_514948</name>
</gene>
<organism evidence="2">
    <name type="scientific">Tanacetum cinerariifolium</name>
    <name type="common">Dalmatian daisy</name>
    <name type="synonym">Chrysanthemum cinerariifolium</name>
    <dbReference type="NCBI Taxonomy" id="118510"/>
    <lineage>
        <taxon>Eukaryota</taxon>
        <taxon>Viridiplantae</taxon>
        <taxon>Streptophyta</taxon>
        <taxon>Embryophyta</taxon>
        <taxon>Tracheophyta</taxon>
        <taxon>Spermatophyta</taxon>
        <taxon>Magnoliopsida</taxon>
        <taxon>eudicotyledons</taxon>
        <taxon>Gunneridae</taxon>
        <taxon>Pentapetalae</taxon>
        <taxon>asterids</taxon>
        <taxon>campanulids</taxon>
        <taxon>Asterales</taxon>
        <taxon>Asteraceae</taxon>
        <taxon>Asteroideae</taxon>
        <taxon>Anthemideae</taxon>
        <taxon>Anthemidinae</taxon>
        <taxon>Tanacetum</taxon>
    </lineage>
</organism>
<evidence type="ECO:0000313" key="2">
    <source>
        <dbReference type="EMBL" id="GEZ42975.1"/>
    </source>
</evidence>
<feature type="region of interest" description="Disordered" evidence="1">
    <location>
        <begin position="1"/>
        <end position="59"/>
    </location>
</feature>
<proteinExistence type="predicted"/>
<feature type="compositionally biased region" description="Polar residues" evidence="1">
    <location>
        <begin position="36"/>
        <end position="51"/>
    </location>
</feature>
<dbReference type="EMBL" id="BKCJ010277888">
    <property type="protein sequence ID" value="GEZ42975.1"/>
    <property type="molecule type" value="Genomic_DNA"/>
</dbReference>
<accession>A0A699ID90</accession>
<comment type="caution">
    <text evidence="2">The sequence shown here is derived from an EMBL/GenBank/DDBJ whole genome shotgun (WGS) entry which is preliminary data.</text>
</comment>